<dbReference type="InterPro" id="IPR010736">
    <property type="entry name" value="SHIPPO-rpt"/>
</dbReference>
<sequence>MAFRHEAFRADRPPGPGTYTLPRLMGPNTAYTTASPCYSMKWKSKHDRFDADLSKTPGPAAFPKIEVDTYKRRAPIYTMGAQTRIGGDRTIKPGPADYRTGKVRQPARLSCSVFQRAAFKHLPLLLRLQRTNGLLTAGTSCRTAGLLPAPDPSRGRAEDTAFPFHSLRPYTRLAHPSPSVRVELGDTLQIHGEGNPAKAGLGESSGSRAGPAELAMPDGITVLSAQFPFAHKSFS</sequence>
<evidence type="ECO:0000256" key="1">
    <source>
        <dbReference type="SAM" id="MobiDB-lite"/>
    </source>
</evidence>
<dbReference type="PANTHER" id="PTHR21580:SF28">
    <property type="entry name" value="BOREALIN N-TERMINAL DOMAIN-CONTAINING PROTEIN-RELATED"/>
    <property type="match status" value="1"/>
</dbReference>
<dbReference type="PANTHER" id="PTHR21580">
    <property type="entry name" value="SHIPPO-1-RELATED"/>
    <property type="match status" value="1"/>
</dbReference>
<proteinExistence type="predicted"/>
<dbReference type="AlphaFoldDB" id="A0A8B9QV91"/>
<dbReference type="GO" id="GO:0005856">
    <property type="term" value="C:cytoskeleton"/>
    <property type="evidence" value="ECO:0007669"/>
    <property type="project" value="TreeGrafter"/>
</dbReference>
<organism evidence="2 3">
    <name type="scientific">Anas platyrhynchos</name>
    <name type="common">Mallard</name>
    <name type="synonym">Anas boschas</name>
    <dbReference type="NCBI Taxonomy" id="8839"/>
    <lineage>
        <taxon>Eukaryota</taxon>
        <taxon>Metazoa</taxon>
        <taxon>Chordata</taxon>
        <taxon>Craniata</taxon>
        <taxon>Vertebrata</taxon>
        <taxon>Euteleostomi</taxon>
        <taxon>Archelosauria</taxon>
        <taxon>Archosauria</taxon>
        <taxon>Dinosauria</taxon>
        <taxon>Saurischia</taxon>
        <taxon>Theropoda</taxon>
        <taxon>Coelurosauria</taxon>
        <taxon>Aves</taxon>
        <taxon>Neognathae</taxon>
        <taxon>Galloanserae</taxon>
        <taxon>Anseriformes</taxon>
        <taxon>Anatidae</taxon>
        <taxon>Anatinae</taxon>
        <taxon>Anas</taxon>
    </lineage>
</organism>
<dbReference type="Pfam" id="PF07004">
    <property type="entry name" value="SHIPPO-rpt"/>
    <property type="match status" value="2"/>
</dbReference>
<feature type="region of interest" description="Disordered" evidence="1">
    <location>
        <begin position="191"/>
        <end position="212"/>
    </location>
</feature>
<accession>A0A8B9QV91</accession>
<dbReference type="Proteomes" id="UP000694400">
    <property type="component" value="Chromosome 5"/>
</dbReference>
<name>A0A8B9QV91_ANAPL</name>
<reference evidence="2" key="2">
    <citation type="submission" date="2025-08" db="UniProtKB">
        <authorList>
            <consortium name="Ensembl"/>
        </authorList>
    </citation>
    <scope>IDENTIFICATION</scope>
</reference>
<dbReference type="Ensembl" id="ENSAPLT00020002912.1">
    <property type="protein sequence ID" value="ENSAPLP00020002714.1"/>
    <property type="gene ID" value="ENSAPLG00020001962.1"/>
</dbReference>
<dbReference type="InterPro" id="IPR051291">
    <property type="entry name" value="CIMAP"/>
</dbReference>
<reference evidence="2" key="1">
    <citation type="submission" date="2019-08" db="EMBL/GenBank/DDBJ databases">
        <title>Three high-quality genomes provides insights into domestication of ducks.</title>
        <authorList>
            <person name="Hou Z.C."/>
            <person name="Zhu F."/>
            <person name="Yin Z.T."/>
            <person name="Zhang F."/>
        </authorList>
    </citation>
    <scope>NUCLEOTIDE SEQUENCE [LARGE SCALE GENOMIC DNA]</scope>
</reference>
<evidence type="ECO:0008006" key="4">
    <source>
        <dbReference type="Google" id="ProtNLM"/>
    </source>
</evidence>
<evidence type="ECO:0000313" key="2">
    <source>
        <dbReference type="Ensembl" id="ENSAPLP00020002714.1"/>
    </source>
</evidence>
<reference evidence="2" key="3">
    <citation type="submission" date="2025-09" db="UniProtKB">
        <authorList>
            <consortium name="Ensembl"/>
        </authorList>
    </citation>
    <scope>IDENTIFICATION</scope>
</reference>
<protein>
    <recommendedName>
        <fullName evidence="4">Outer dense fiber protein 3-like protein 2</fullName>
    </recommendedName>
</protein>
<evidence type="ECO:0000313" key="3">
    <source>
        <dbReference type="Proteomes" id="UP000694400"/>
    </source>
</evidence>